<dbReference type="PANTHER" id="PTHR13018:SF117">
    <property type="entry name" value="CSC1-LIKE PROTEIN RXW8"/>
    <property type="match status" value="1"/>
</dbReference>
<protein>
    <submittedName>
        <fullName evidence="15">Calcium-dependent channel</fullName>
    </submittedName>
</protein>
<feature type="transmembrane region" description="Helical" evidence="11">
    <location>
        <begin position="620"/>
        <end position="640"/>
    </location>
</feature>
<dbReference type="InterPro" id="IPR045122">
    <property type="entry name" value="Csc1-like"/>
</dbReference>
<feature type="transmembrane region" description="Helical" evidence="11">
    <location>
        <begin position="441"/>
        <end position="460"/>
    </location>
</feature>
<dbReference type="PANTHER" id="PTHR13018">
    <property type="entry name" value="PROBABLE MEMBRANE PROTEIN DUF221-RELATED"/>
    <property type="match status" value="1"/>
</dbReference>
<evidence type="ECO:0000256" key="4">
    <source>
        <dbReference type="ARBA" id="ARBA00022692"/>
    </source>
</evidence>
<dbReference type="Pfam" id="PF14703">
    <property type="entry name" value="PHM7_cyt"/>
    <property type="match status" value="1"/>
</dbReference>
<feature type="transmembrane region" description="Helical" evidence="11">
    <location>
        <begin position="143"/>
        <end position="164"/>
    </location>
</feature>
<feature type="compositionally biased region" description="Basic and acidic residues" evidence="10">
    <location>
        <begin position="719"/>
        <end position="731"/>
    </location>
</feature>
<feature type="domain" description="CSC1/OSCA1-like 7TM region" evidence="12">
    <location>
        <begin position="346"/>
        <end position="614"/>
    </location>
</feature>
<evidence type="ECO:0000256" key="9">
    <source>
        <dbReference type="ARBA" id="ARBA00023303"/>
    </source>
</evidence>
<feature type="transmembrane region" description="Helical" evidence="11">
    <location>
        <begin position="348"/>
        <end position="372"/>
    </location>
</feature>
<dbReference type="Pfam" id="PF13967">
    <property type="entry name" value="RSN1_TM"/>
    <property type="match status" value="1"/>
</dbReference>
<evidence type="ECO:0000259" key="13">
    <source>
        <dbReference type="Pfam" id="PF13967"/>
    </source>
</evidence>
<evidence type="ECO:0000313" key="16">
    <source>
        <dbReference type="Proteomes" id="UP001237642"/>
    </source>
</evidence>
<feature type="transmembrane region" description="Helical" evidence="11">
    <location>
        <begin position="6"/>
        <end position="27"/>
    </location>
</feature>
<feature type="domain" description="CSC1/OSCA1-like cytosolic" evidence="14">
    <location>
        <begin position="187"/>
        <end position="335"/>
    </location>
</feature>
<keyword evidence="16" id="KW-1185">Reference proteome</keyword>
<evidence type="ECO:0000256" key="5">
    <source>
        <dbReference type="ARBA" id="ARBA00022837"/>
    </source>
</evidence>
<gene>
    <name evidence="15" type="ORF">POM88_042521</name>
</gene>
<evidence type="ECO:0000256" key="10">
    <source>
        <dbReference type="SAM" id="MobiDB-lite"/>
    </source>
</evidence>
<dbReference type="AlphaFoldDB" id="A0AAD8M998"/>
<feature type="domain" description="CSC1/OSCA1-like N-terminal transmembrane" evidence="13">
    <location>
        <begin position="6"/>
        <end position="165"/>
    </location>
</feature>
<dbReference type="Pfam" id="PF02714">
    <property type="entry name" value="RSN1_7TM"/>
    <property type="match status" value="1"/>
</dbReference>
<proteinExistence type="inferred from homology"/>
<dbReference type="InterPro" id="IPR027815">
    <property type="entry name" value="CSC1/OSCA1-like_cyt"/>
</dbReference>
<keyword evidence="4 11" id="KW-0812">Transmembrane</keyword>
<feature type="transmembrane region" description="Helical" evidence="11">
    <location>
        <begin position="594"/>
        <end position="614"/>
    </location>
</feature>
<comment type="caution">
    <text evidence="15">The sequence shown here is derived from an EMBL/GenBank/DDBJ whole genome shotgun (WGS) entry which is preliminary data.</text>
</comment>
<feature type="region of interest" description="Disordered" evidence="10">
    <location>
        <begin position="714"/>
        <end position="740"/>
    </location>
</feature>
<feature type="transmembrane region" description="Helical" evidence="11">
    <location>
        <begin position="97"/>
        <end position="116"/>
    </location>
</feature>
<evidence type="ECO:0000256" key="8">
    <source>
        <dbReference type="ARBA" id="ARBA00023136"/>
    </source>
</evidence>
<keyword evidence="9" id="KW-0407">Ion channel</keyword>
<dbReference type="Proteomes" id="UP001237642">
    <property type="component" value="Unassembled WGS sequence"/>
</dbReference>
<keyword evidence="3" id="KW-0813">Transport</keyword>
<dbReference type="InterPro" id="IPR032880">
    <property type="entry name" value="CSC1/OSCA1-like_N"/>
</dbReference>
<evidence type="ECO:0000256" key="6">
    <source>
        <dbReference type="ARBA" id="ARBA00022989"/>
    </source>
</evidence>
<organism evidence="15 16">
    <name type="scientific">Heracleum sosnowskyi</name>
    <dbReference type="NCBI Taxonomy" id="360622"/>
    <lineage>
        <taxon>Eukaryota</taxon>
        <taxon>Viridiplantae</taxon>
        <taxon>Streptophyta</taxon>
        <taxon>Embryophyta</taxon>
        <taxon>Tracheophyta</taxon>
        <taxon>Spermatophyta</taxon>
        <taxon>Magnoliopsida</taxon>
        <taxon>eudicotyledons</taxon>
        <taxon>Gunneridae</taxon>
        <taxon>Pentapetalae</taxon>
        <taxon>asterids</taxon>
        <taxon>campanulids</taxon>
        <taxon>Apiales</taxon>
        <taxon>Apiaceae</taxon>
        <taxon>Apioideae</taxon>
        <taxon>apioid superclade</taxon>
        <taxon>Tordylieae</taxon>
        <taxon>Tordyliinae</taxon>
        <taxon>Heracleum</taxon>
    </lineage>
</organism>
<keyword evidence="7" id="KW-0406">Ion transport</keyword>
<evidence type="ECO:0000256" key="7">
    <source>
        <dbReference type="ARBA" id="ARBA00023065"/>
    </source>
</evidence>
<accession>A0AAD8M998</accession>
<name>A0AAD8M998_9APIA</name>
<sequence>MNVSGLLTSAGINIAICTVLFLLYSVLRKQPGNIRVYFGQRLAQRESNGDGPSLFERLVPSASWIIKAWQTTEEEVFAVGGLDAAVFSRVIVFSIRILSVAAVICIFLVLPINYFGHAMHHTEIGLESLKVFTIGNVGYRSRWLWVHCVALYVISFCACSLLYMENKGLTNMRLAYITGSPQNVGRFTVLVRAIPWSGESYSASVTKFFTDYYASSYLSHHILYAPGRKLVSGAEKMCNTIKAPRMSKHCGSSIVRCGLCGVTGKSIRNPSEKSTVPEEKHDFADDFNKLECPAALVFFRTRYAALVAAQTLEHTNPMLWVTEMAPEPEDVLWANICVPYRLLWVRKLGVLIAFIAFLIFFLLPVSFVQGLVHLEKLEKKFSYLRKLRGKRNFIFDMVTGYLPSAMLTLFLFCVPPIMIVASAIEGPVARSLRKKSACNKVLYFIVWNVFFANILSGSVLERFDKITSLKDIPAQLANGVPSMAVFFMTYILTSGWTSLALELVQPFALLLHWLDKGLFRGKNVLSCEAQTFPYHTELPRALLFGLLGFTSAVTAPLMLPFLLIYFFMAYLIYRNQFINVYVTKYDTGGLYWPIAHSAIIFSLMLMQVILLGVFGLKKSAVASGFTIPLIVCTFLFHLYCRQRFLPVFKRKFSQVIMEMDKQDELSGKLEEYHDQLQSGAYHQFKTISKSSSTSGNKEDCENGKLNFPLVALGKQSDSNGHDRVLDPEDSKPATIKSNRSPKRFRYERTSAEIEESKGNVIEEKRYLIFEINDVDSVEDGFDLKKAGQYKMQEYSLSGVNAGLYSAGAIVLCKITYDPSKDCKQGRSQCIGSADN</sequence>
<evidence type="ECO:0000256" key="2">
    <source>
        <dbReference type="ARBA" id="ARBA00007779"/>
    </source>
</evidence>
<comment type="similarity">
    <text evidence="2">Belongs to the CSC1 (TC 1.A.17) family.</text>
</comment>
<evidence type="ECO:0000256" key="3">
    <source>
        <dbReference type="ARBA" id="ARBA00022448"/>
    </source>
</evidence>
<evidence type="ECO:0000259" key="12">
    <source>
        <dbReference type="Pfam" id="PF02714"/>
    </source>
</evidence>
<evidence type="ECO:0000256" key="11">
    <source>
        <dbReference type="SAM" id="Phobius"/>
    </source>
</evidence>
<evidence type="ECO:0000256" key="1">
    <source>
        <dbReference type="ARBA" id="ARBA00004141"/>
    </source>
</evidence>
<dbReference type="GO" id="GO:0005227">
    <property type="term" value="F:calcium-activated cation channel activity"/>
    <property type="evidence" value="ECO:0007669"/>
    <property type="project" value="InterPro"/>
</dbReference>
<dbReference type="EMBL" id="JAUIZM010000009">
    <property type="protein sequence ID" value="KAK1366960.1"/>
    <property type="molecule type" value="Genomic_DNA"/>
</dbReference>
<dbReference type="GO" id="GO:0005886">
    <property type="term" value="C:plasma membrane"/>
    <property type="evidence" value="ECO:0007669"/>
    <property type="project" value="TreeGrafter"/>
</dbReference>
<feature type="transmembrane region" description="Helical" evidence="11">
    <location>
        <begin position="499"/>
        <end position="514"/>
    </location>
</feature>
<reference evidence="15" key="2">
    <citation type="submission" date="2023-05" db="EMBL/GenBank/DDBJ databases">
        <authorList>
            <person name="Schelkunov M.I."/>
        </authorList>
    </citation>
    <scope>NUCLEOTIDE SEQUENCE</scope>
    <source>
        <strain evidence="15">Hsosn_3</strain>
        <tissue evidence="15">Leaf</tissue>
    </source>
</reference>
<evidence type="ECO:0000313" key="15">
    <source>
        <dbReference type="EMBL" id="KAK1366960.1"/>
    </source>
</evidence>
<reference evidence="15" key="1">
    <citation type="submission" date="2023-02" db="EMBL/GenBank/DDBJ databases">
        <title>Genome of toxic invasive species Heracleum sosnowskyi carries increased number of genes despite the absence of recent whole-genome duplications.</title>
        <authorList>
            <person name="Schelkunov M."/>
            <person name="Shtratnikova V."/>
            <person name="Makarenko M."/>
            <person name="Klepikova A."/>
            <person name="Omelchenko D."/>
            <person name="Novikova G."/>
            <person name="Obukhova E."/>
            <person name="Bogdanov V."/>
            <person name="Penin A."/>
            <person name="Logacheva M."/>
        </authorList>
    </citation>
    <scope>NUCLEOTIDE SEQUENCE</scope>
    <source>
        <strain evidence="15">Hsosn_3</strain>
        <tissue evidence="15">Leaf</tissue>
    </source>
</reference>
<dbReference type="InterPro" id="IPR003864">
    <property type="entry name" value="CSC1/OSCA1-like_7TM"/>
</dbReference>
<keyword evidence="6 11" id="KW-1133">Transmembrane helix</keyword>
<keyword evidence="8 11" id="KW-0472">Membrane</keyword>
<feature type="transmembrane region" description="Helical" evidence="11">
    <location>
        <begin position="542"/>
        <end position="573"/>
    </location>
</feature>
<keyword evidence="5" id="KW-0106">Calcium</keyword>
<feature type="transmembrane region" description="Helical" evidence="11">
    <location>
        <begin position="401"/>
        <end position="421"/>
    </location>
</feature>
<comment type="subcellular location">
    <subcellularLocation>
        <location evidence="1">Membrane</location>
        <topology evidence="1">Multi-pass membrane protein</topology>
    </subcellularLocation>
</comment>
<evidence type="ECO:0000259" key="14">
    <source>
        <dbReference type="Pfam" id="PF14703"/>
    </source>
</evidence>